<dbReference type="Pfam" id="PF00520">
    <property type="entry name" value="Ion_trans"/>
    <property type="match status" value="1"/>
</dbReference>
<feature type="region of interest" description="Disordered" evidence="12">
    <location>
        <begin position="84"/>
        <end position="129"/>
    </location>
</feature>
<feature type="transmembrane region" description="Helical" evidence="13">
    <location>
        <begin position="53"/>
        <end position="78"/>
    </location>
</feature>
<dbReference type="PANTHER" id="PTHR45628">
    <property type="entry name" value="VOLTAGE-DEPENDENT CALCIUM CHANNEL TYPE A SUBUNIT ALPHA-1"/>
    <property type="match status" value="1"/>
</dbReference>
<evidence type="ECO:0000256" key="9">
    <source>
        <dbReference type="ARBA" id="ARBA00023065"/>
    </source>
</evidence>
<feature type="compositionally biased region" description="Polar residues" evidence="12">
    <location>
        <begin position="116"/>
        <end position="129"/>
    </location>
</feature>
<evidence type="ECO:0000256" key="3">
    <source>
        <dbReference type="ARBA" id="ARBA00022568"/>
    </source>
</evidence>
<evidence type="ECO:0000259" key="14">
    <source>
        <dbReference type="Pfam" id="PF00520"/>
    </source>
</evidence>
<evidence type="ECO:0000256" key="10">
    <source>
        <dbReference type="ARBA" id="ARBA00023136"/>
    </source>
</evidence>
<evidence type="ECO:0000256" key="6">
    <source>
        <dbReference type="ARBA" id="ARBA00022837"/>
    </source>
</evidence>
<dbReference type="WBParaSite" id="GPUH_0000538301-mRNA-1">
    <property type="protein sequence ID" value="GPUH_0000538301-mRNA-1"/>
    <property type="gene ID" value="GPUH_0000538301"/>
</dbReference>
<accession>A0A183D9I5</accession>
<evidence type="ECO:0000256" key="5">
    <source>
        <dbReference type="ARBA" id="ARBA00022692"/>
    </source>
</evidence>
<keyword evidence="3" id="KW-0109">Calcium transport</keyword>
<dbReference type="GO" id="GO:0098703">
    <property type="term" value="P:calcium ion import across plasma membrane"/>
    <property type="evidence" value="ECO:0007669"/>
    <property type="project" value="TreeGrafter"/>
</dbReference>
<feature type="domain" description="Ion transport" evidence="14">
    <location>
        <begin position="4"/>
        <end position="89"/>
    </location>
</feature>
<keyword evidence="8 13" id="KW-1133">Transmembrane helix</keyword>
<dbReference type="AlphaFoldDB" id="A0A183D9I5"/>
<organism evidence="15">
    <name type="scientific">Gongylonema pulchrum</name>
    <dbReference type="NCBI Taxonomy" id="637853"/>
    <lineage>
        <taxon>Eukaryota</taxon>
        <taxon>Metazoa</taxon>
        <taxon>Ecdysozoa</taxon>
        <taxon>Nematoda</taxon>
        <taxon>Chromadorea</taxon>
        <taxon>Rhabditida</taxon>
        <taxon>Spirurina</taxon>
        <taxon>Spiruromorpha</taxon>
        <taxon>Spiruroidea</taxon>
        <taxon>Gongylonematidae</taxon>
        <taxon>Gongylonema</taxon>
    </lineage>
</organism>
<evidence type="ECO:0000256" key="4">
    <source>
        <dbReference type="ARBA" id="ARBA00022673"/>
    </source>
</evidence>
<evidence type="ECO:0000256" key="12">
    <source>
        <dbReference type="SAM" id="MobiDB-lite"/>
    </source>
</evidence>
<dbReference type="PANTHER" id="PTHR45628:SF22">
    <property type="entry name" value="VOLTAGE-DEPENDENT T-TYPE CALCIUM CHANNEL SUBUNIT ALPHA"/>
    <property type="match status" value="1"/>
</dbReference>
<evidence type="ECO:0000313" key="15">
    <source>
        <dbReference type="WBParaSite" id="GPUH_0000538301-mRNA-1"/>
    </source>
</evidence>
<dbReference type="Gene3D" id="1.10.287.70">
    <property type="match status" value="1"/>
</dbReference>
<reference evidence="15" key="1">
    <citation type="submission" date="2016-06" db="UniProtKB">
        <authorList>
            <consortium name="WormBaseParasite"/>
        </authorList>
    </citation>
    <scope>IDENTIFICATION</scope>
</reference>
<protein>
    <submittedName>
        <fullName evidence="15">Ion_trans domain-containing protein</fullName>
    </submittedName>
</protein>
<keyword evidence="9" id="KW-0406">Ion transport</keyword>
<dbReference type="GO" id="GO:0005891">
    <property type="term" value="C:voltage-gated calcium channel complex"/>
    <property type="evidence" value="ECO:0007669"/>
    <property type="project" value="TreeGrafter"/>
</dbReference>
<keyword evidence="7" id="KW-0851">Voltage-gated channel</keyword>
<dbReference type="InterPro" id="IPR005821">
    <property type="entry name" value="Ion_trans_dom"/>
</dbReference>
<keyword evidence="2" id="KW-0813">Transport</keyword>
<evidence type="ECO:0000256" key="13">
    <source>
        <dbReference type="SAM" id="Phobius"/>
    </source>
</evidence>
<evidence type="ECO:0000256" key="1">
    <source>
        <dbReference type="ARBA" id="ARBA00004141"/>
    </source>
</evidence>
<sequence>LGEHAHFKNFGMAFLTLFRIATGDNWNGIMKDALRDDCDPSDRCESNCCVDPILAPCFFIIFVLISQFVLVNVVVAVLMKHLEESNKREEASDGTAVGGTDNETNKIDTDLEENADTSQQDLVRTLSAA</sequence>
<evidence type="ECO:0000256" key="11">
    <source>
        <dbReference type="ARBA" id="ARBA00023303"/>
    </source>
</evidence>
<proteinExistence type="predicted"/>
<keyword evidence="10 13" id="KW-0472">Membrane</keyword>
<dbReference type="GO" id="GO:0008331">
    <property type="term" value="F:high voltage-gated calcium channel activity"/>
    <property type="evidence" value="ECO:0007669"/>
    <property type="project" value="TreeGrafter"/>
</dbReference>
<keyword evidence="6" id="KW-0106">Calcium</keyword>
<name>A0A183D9I5_9BILA</name>
<comment type="subcellular location">
    <subcellularLocation>
        <location evidence="1">Membrane</location>
        <topology evidence="1">Multi-pass membrane protein</topology>
    </subcellularLocation>
</comment>
<evidence type="ECO:0000256" key="2">
    <source>
        <dbReference type="ARBA" id="ARBA00022448"/>
    </source>
</evidence>
<keyword evidence="11" id="KW-0407">Ion channel</keyword>
<keyword evidence="4" id="KW-0107">Calcium channel</keyword>
<dbReference type="InterPro" id="IPR050599">
    <property type="entry name" value="VDCC_alpha-1_subunit"/>
</dbReference>
<keyword evidence="5 13" id="KW-0812">Transmembrane</keyword>
<evidence type="ECO:0000256" key="8">
    <source>
        <dbReference type="ARBA" id="ARBA00022989"/>
    </source>
</evidence>
<evidence type="ECO:0000256" key="7">
    <source>
        <dbReference type="ARBA" id="ARBA00022882"/>
    </source>
</evidence>